<feature type="transmembrane region" description="Helical" evidence="1">
    <location>
        <begin position="53"/>
        <end position="73"/>
    </location>
</feature>
<dbReference type="AlphaFoldDB" id="A0A2J9PLF4"/>
<keyword evidence="1" id="KW-0812">Transmembrane</keyword>
<dbReference type="InterPro" id="IPR038750">
    <property type="entry name" value="YczE/YyaS-like"/>
</dbReference>
<organism evidence="2 3">
    <name type="scientific">Aerococcus viridans</name>
    <dbReference type="NCBI Taxonomy" id="1377"/>
    <lineage>
        <taxon>Bacteria</taxon>
        <taxon>Bacillati</taxon>
        <taxon>Bacillota</taxon>
        <taxon>Bacilli</taxon>
        <taxon>Lactobacillales</taxon>
        <taxon>Aerococcaceae</taxon>
        <taxon>Aerococcus</taxon>
    </lineage>
</organism>
<proteinExistence type="predicted"/>
<evidence type="ECO:0000313" key="3">
    <source>
        <dbReference type="Proteomes" id="UP000192813"/>
    </source>
</evidence>
<evidence type="ECO:0000313" key="2">
    <source>
        <dbReference type="EMBL" id="PNL91136.1"/>
    </source>
</evidence>
<dbReference type="RefSeq" id="WP_083067938.1">
    <property type="nucleotide sequence ID" value="NZ_NBTM02000001.1"/>
</dbReference>
<comment type="caution">
    <text evidence="2">The sequence shown here is derived from an EMBL/GenBank/DDBJ whole genome shotgun (WGS) entry which is preliminary data.</text>
</comment>
<keyword evidence="1" id="KW-1133">Transmembrane helix</keyword>
<gene>
    <name evidence="2" type="ORF">A6J77_002365</name>
</gene>
<feature type="transmembrane region" description="Helical" evidence="1">
    <location>
        <begin position="163"/>
        <end position="189"/>
    </location>
</feature>
<evidence type="ECO:0000256" key="1">
    <source>
        <dbReference type="SAM" id="Phobius"/>
    </source>
</evidence>
<feature type="transmembrane region" description="Helical" evidence="1">
    <location>
        <begin position="80"/>
        <end position="100"/>
    </location>
</feature>
<protein>
    <recommendedName>
        <fullName evidence="4">BCR, YitT family</fullName>
    </recommendedName>
</protein>
<keyword evidence="1" id="KW-0472">Membrane</keyword>
<accession>A0A2J9PLF4</accession>
<dbReference type="PANTHER" id="PTHR40078">
    <property type="entry name" value="INTEGRAL MEMBRANE PROTEIN-RELATED"/>
    <property type="match status" value="1"/>
</dbReference>
<dbReference type="PANTHER" id="PTHR40078:SF1">
    <property type="entry name" value="INTEGRAL MEMBRANE PROTEIN"/>
    <property type="match status" value="1"/>
</dbReference>
<feature type="transmembrane region" description="Helical" evidence="1">
    <location>
        <begin position="9"/>
        <end position="33"/>
    </location>
</feature>
<sequence length="215" mass="23233">MKDYLNKDLLIRAIVAFIGCVAIAFGISLSGTIDMGMDPYSAMNMGISALTGIRFGTVVVIFNVFIFLAVVFVDRSQFGLGTIINWFFVGYIVEFFDFFFNQAGLGDGDMNLLIRVVLTVIAGTIFLFGASLYISAGIGTAPLDAIAPTVEEKSKFSYAQVRFAHEIICLLMALLLGGPVGLMTVYLGFFAGPMISTFRAKLAEPIVNKLTGSKI</sequence>
<dbReference type="Pfam" id="PF19700">
    <property type="entry name" value="DUF6198"/>
    <property type="match status" value="1"/>
</dbReference>
<dbReference type="Proteomes" id="UP000192813">
    <property type="component" value="Unassembled WGS sequence"/>
</dbReference>
<evidence type="ECO:0008006" key="4">
    <source>
        <dbReference type="Google" id="ProtNLM"/>
    </source>
</evidence>
<feature type="transmembrane region" description="Helical" evidence="1">
    <location>
        <begin position="112"/>
        <end position="134"/>
    </location>
</feature>
<dbReference type="EMBL" id="NBTM02000001">
    <property type="protein sequence ID" value="PNL91136.1"/>
    <property type="molecule type" value="Genomic_DNA"/>
</dbReference>
<name>A0A2J9PLF4_9LACT</name>
<reference evidence="3" key="1">
    <citation type="submission" date="2017-12" db="EMBL/GenBank/DDBJ databases">
        <title>FDA dAtabase for Regulatory Grade micrObial Sequences (FDA-ARGOS): Supporting development and validation of Infectious Disease Dx tests.</title>
        <authorList>
            <person name="Hoffmann M."/>
            <person name="Allard M."/>
            <person name="Evans P."/>
            <person name="Brown E."/>
            <person name="Tallon L."/>
            <person name="Sadzewicz L."/>
            <person name="Sengamalay N."/>
            <person name="Ott S."/>
            <person name="Godinez A."/>
            <person name="Nagaraj S."/>
            <person name="Vavikolanu K."/>
            <person name="Aluvathingal J."/>
            <person name="Nadendla S."/>
            <person name="Sichtig H."/>
        </authorList>
    </citation>
    <scope>NUCLEOTIDE SEQUENCE [LARGE SCALE GENOMIC DNA]</scope>
    <source>
        <strain evidence="3">FDAARGOS_249</strain>
    </source>
</reference>